<dbReference type="SUPFAM" id="SSF53850">
    <property type="entry name" value="Periplasmic binding protein-like II"/>
    <property type="match status" value="1"/>
</dbReference>
<feature type="signal peptide" evidence="2">
    <location>
        <begin position="1"/>
        <end position="26"/>
    </location>
</feature>
<sequence>MRAWAKKALLPIGTVMLALVVGAASAQTSDLVSKAAFRVCADPANLPMSDKDGNGFENKLAQMFAAKLELPLEYTWYPMATGFIRNSLRANKCDVVIGYAQGHEMVLNTNHYFTSAYTLIVPKDGPLADVEALNDERLQGTKLGIIAGSPPATHMARNRLLPRAKAYNLVVDRRHESPAVDMLNDLRDGEIDGALLWGPIGGPLVKADYPEFRVIPLLKETLPPRLHFRITMGVRQGEKVWARKLNSLIRRNQGEINAILEEAGVPLMNDMGTGLLGEPN</sequence>
<dbReference type="Gene3D" id="3.40.190.10">
    <property type="entry name" value="Periplasmic binding protein-like II"/>
    <property type="match status" value="2"/>
</dbReference>
<dbReference type="OrthoDB" id="176845at2"/>
<evidence type="ECO:0000259" key="3">
    <source>
        <dbReference type="SMART" id="SM00062"/>
    </source>
</evidence>
<dbReference type="EMBL" id="FXYE01000001">
    <property type="protein sequence ID" value="SMX32398.1"/>
    <property type="molecule type" value="Genomic_DNA"/>
</dbReference>
<dbReference type="InterPro" id="IPR022448">
    <property type="entry name" value="Quinoprotein_dehydrogenase"/>
</dbReference>
<evidence type="ECO:0000313" key="4">
    <source>
        <dbReference type="EMBL" id="SMX32398.1"/>
    </source>
</evidence>
<feature type="domain" description="Solute-binding protein family 3/N-terminal" evidence="3">
    <location>
        <begin position="36"/>
        <end position="266"/>
    </location>
</feature>
<dbReference type="NCBIfam" id="TIGR03871">
    <property type="entry name" value="ABC_peri_MoxJ_2"/>
    <property type="match status" value="1"/>
</dbReference>
<dbReference type="PANTHER" id="PTHR35936">
    <property type="entry name" value="MEMBRANE-BOUND LYTIC MUREIN TRANSGLYCOSYLASE F"/>
    <property type="match status" value="1"/>
</dbReference>
<proteinExistence type="predicted"/>
<dbReference type="AlphaFoldDB" id="A0A238JNY4"/>
<protein>
    <submittedName>
        <fullName evidence="4">Bacterial extracellular solute-binding proteins, family 3</fullName>
    </submittedName>
</protein>
<dbReference type="PANTHER" id="PTHR35936:SF17">
    <property type="entry name" value="ARGININE-BINDING EXTRACELLULAR PROTEIN ARTP"/>
    <property type="match status" value="1"/>
</dbReference>
<keyword evidence="1 2" id="KW-0732">Signal</keyword>
<organism evidence="4 5">
    <name type="scientific">Actibacterium lipolyticum</name>
    <dbReference type="NCBI Taxonomy" id="1524263"/>
    <lineage>
        <taxon>Bacteria</taxon>
        <taxon>Pseudomonadati</taxon>
        <taxon>Pseudomonadota</taxon>
        <taxon>Alphaproteobacteria</taxon>
        <taxon>Rhodobacterales</taxon>
        <taxon>Roseobacteraceae</taxon>
        <taxon>Actibacterium</taxon>
    </lineage>
</organism>
<accession>A0A238JNY4</accession>
<keyword evidence="5" id="KW-1185">Reference proteome</keyword>
<reference evidence="5" key="1">
    <citation type="submission" date="2017-05" db="EMBL/GenBank/DDBJ databases">
        <authorList>
            <person name="Rodrigo-Torres L."/>
            <person name="Arahal R. D."/>
            <person name="Lucena T."/>
        </authorList>
    </citation>
    <scope>NUCLEOTIDE SEQUENCE [LARGE SCALE GENOMIC DNA]</scope>
    <source>
        <strain evidence="5">CECT 8621</strain>
    </source>
</reference>
<gene>
    <name evidence="4" type="ORF">COL8621_00804</name>
</gene>
<name>A0A238JNY4_9RHOB</name>
<evidence type="ECO:0000256" key="1">
    <source>
        <dbReference type="ARBA" id="ARBA00022729"/>
    </source>
</evidence>
<evidence type="ECO:0000256" key="2">
    <source>
        <dbReference type="SAM" id="SignalP"/>
    </source>
</evidence>
<feature type="chain" id="PRO_5013280336" evidence="2">
    <location>
        <begin position="27"/>
        <end position="280"/>
    </location>
</feature>
<evidence type="ECO:0000313" key="5">
    <source>
        <dbReference type="Proteomes" id="UP000202922"/>
    </source>
</evidence>
<dbReference type="InterPro" id="IPR001638">
    <property type="entry name" value="Solute-binding_3/MltF_N"/>
</dbReference>
<dbReference type="Proteomes" id="UP000202922">
    <property type="component" value="Unassembled WGS sequence"/>
</dbReference>
<dbReference type="SMART" id="SM00062">
    <property type="entry name" value="PBPb"/>
    <property type="match status" value="1"/>
</dbReference>
<dbReference type="Pfam" id="PF00497">
    <property type="entry name" value="SBP_bac_3"/>
    <property type="match status" value="1"/>
</dbReference>
<dbReference type="RefSeq" id="WP_093966004.1">
    <property type="nucleotide sequence ID" value="NZ_FXYE01000001.1"/>
</dbReference>